<dbReference type="RefSeq" id="WP_100061577.1">
    <property type="nucleotide sequence ID" value="NZ_NUSQ01000003.1"/>
</dbReference>
<sequence length="185" mass="20973">MKLFKNITSLLLAGAIGGSSLGIIPLHASAASITGEQSYTQPLTNEWSSNPSGFVQPQSMMMKWNLTVSSDMLGISEKMNDLLQRTTFQSITREMTDQTFAFAKNRYNVMVFTADSKFHHYFQGVKFYAKLNYNGTNYDVYVFENGTFNTYNQEETKPWAWAYKGWIQSNNTGSNIQFYLPKLGA</sequence>
<dbReference type="Proteomes" id="UP000225997">
    <property type="component" value="Unassembled WGS sequence"/>
</dbReference>
<dbReference type="AlphaFoldDB" id="A0A2B5Y2W6"/>
<name>A0A2B5Y2W6_9BACI</name>
<comment type="caution">
    <text evidence="1">The sequence shown here is derived from an EMBL/GenBank/DDBJ whole genome shotgun (WGS) entry which is preliminary data.</text>
</comment>
<evidence type="ECO:0000313" key="1">
    <source>
        <dbReference type="EMBL" id="PHD74992.1"/>
    </source>
</evidence>
<gene>
    <name evidence="1" type="ORF">COF40_00420</name>
</gene>
<organism evidence="1 2">
    <name type="scientific">Bacillus toyonensis</name>
    <dbReference type="NCBI Taxonomy" id="155322"/>
    <lineage>
        <taxon>Bacteria</taxon>
        <taxon>Bacillati</taxon>
        <taxon>Bacillota</taxon>
        <taxon>Bacilli</taxon>
        <taxon>Bacillales</taxon>
        <taxon>Bacillaceae</taxon>
        <taxon>Bacillus</taxon>
        <taxon>Bacillus cereus group</taxon>
    </lineage>
</organism>
<proteinExistence type="predicted"/>
<protein>
    <submittedName>
        <fullName evidence="1">Uncharacterized protein</fullName>
    </submittedName>
</protein>
<reference evidence="1 2" key="1">
    <citation type="submission" date="2017-09" db="EMBL/GenBank/DDBJ databases">
        <title>Large-scale bioinformatics analysis of Bacillus genomes uncovers conserved roles of natural products in bacterial physiology.</title>
        <authorList>
            <consortium name="Agbiome Team Llc"/>
            <person name="Bleich R.M."/>
            <person name="Grubbs K.J."/>
            <person name="Santa Maria K.C."/>
            <person name="Allen S.E."/>
            <person name="Farag S."/>
            <person name="Shank E.A."/>
            <person name="Bowers A."/>
        </authorList>
    </citation>
    <scope>NUCLEOTIDE SEQUENCE [LARGE SCALE GENOMIC DNA]</scope>
    <source>
        <strain evidence="1 2">AFS044250</strain>
    </source>
</reference>
<accession>A0A2B5Y2W6</accession>
<dbReference type="EMBL" id="NUSQ01000003">
    <property type="protein sequence ID" value="PHD74992.1"/>
    <property type="molecule type" value="Genomic_DNA"/>
</dbReference>
<evidence type="ECO:0000313" key="2">
    <source>
        <dbReference type="Proteomes" id="UP000225997"/>
    </source>
</evidence>